<feature type="compositionally biased region" description="Low complexity" evidence="1">
    <location>
        <begin position="240"/>
        <end position="252"/>
    </location>
</feature>
<dbReference type="RefSeq" id="WP_183073517.1">
    <property type="nucleotide sequence ID" value="NZ_UIHC01000036.1"/>
</dbReference>
<dbReference type="InterPro" id="IPR011990">
    <property type="entry name" value="TPR-like_helical_dom_sf"/>
</dbReference>
<accession>A0A3B0MHR4</accession>
<evidence type="ECO:0000256" key="1">
    <source>
        <dbReference type="SAM" id="MobiDB-lite"/>
    </source>
</evidence>
<evidence type="ECO:0008006" key="5">
    <source>
        <dbReference type="Google" id="ProtNLM"/>
    </source>
</evidence>
<dbReference type="EMBL" id="UIHC01000036">
    <property type="protein sequence ID" value="SUZ33068.1"/>
    <property type="molecule type" value="Genomic_DNA"/>
</dbReference>
<keyword evidence="4" id="KW-1185">Reference proteome</keyword>
<dbReference type="SUPFAM" id="SSF48452">
    <property type="entry name" value="TPR-like"/>
    <property type="match status" value="1"/>
</dbReference>
<evidence type="ECO:0000313" key="4">
    <source>
        <dbReference type="Proteomes" id="UP000272908"/>
    </source>
</evidence>
<gene>
    <name evidence="3" type="ORF">ROE7235_02836</name>
</gene>
<sequence length="469" mass="51223">MTPSQLRRPMTIAAIMACLATGSAFAQTASYDDLRALRYYVQQDDTAATNAELRRLRAAFPDWRAPSDLNELLVPRAIVSVDEGAIWRLIERRDYAGARREIDSNRQAVTGWTPPADMLRVLETNEAQEAFDAATASRNATDAISIARRSPQIMSCERINNAWLLSDMYVLSGQKNAALTTYRNTVQSCTSYTQMQPTLEKASAVASSAELSSMFDLARGANRAETERLNALEQRLRGGAAPAPQTAAAPRAAPAPAPRAQPAPTPAAAPAPVSNPSRLPLRGDGRVAQVRALKEREQYAQCIAASQNPRSLEVLYERSWCLYSHKRPTEALVGFQAAASVGDAIGPNVGRDAHYGLALSYLNMNMTEQGAQVGSRVRLTDTQRAEVESIVLDQRGVKAYRNGNHRQAIAYFDALKQLKGGLRRDLSILRAYALLNSGQRVEAKNEFERLHSQLATAETRQGLNAALGN</sequence>
<proteinExistence type="predicted"/>
<dbReference type="Gene3D" id="1.25.40.10">
    <property type="entry name" value="Tetratricopeptide repeat domain"/>
    <property type="match status" value="1"/>
</dbReference>
<dbReference type="AlphaFoldDB" id="A0A3B0MHR4"/>
<evidence type="ECO:0000256" key="2">
    <source>
        <dbReference type="SAM" id="SignalP"/>
    </source>
</evidence>
<protein>
    <recommendedName>
        <fullName evidence="5">Beta-barrel assembly-enhancing protease</fullName>
    </recommendedName>
</protein>
<feature type="region of interest" description="Disordered" evidence="1">
    <location>
        <begin position="237"/>
        <end position="282"/>
    </location>
</feature>
<evidence type="ECO:0000313" key="3">
    <source>
        <dbReference type="EMBL" id="SUZ33068.1"/>
    </source>
</evidence>
<feature type="signal peptide" evidence="2">
    <location>
        <begin position="1"/>
        <end position="26"/>
    </location>
</feature>
<dbReference type="Proteomes" id="UP000272908">
    <property type="component" value="Unassembled WGS sequence"/>
</dbReference>
<organism evidence="3 4">
    <name type="scientific">Roseinatronobacter ekhonensis</name>
    <dbReference type="NCBI Taxonomy" id="254356"/>
    <lineage>
        <taxon>Bacteria</taxon>
        <taxon>Pseudomonadati</taxon>
        <taxon>Pseudomonadota</taxon>
        <taxon>Alphaproteobacteria</taxon>
        <taxon>Rhodobacterales</taxon>
        <taxon>Paracoccaceae</taxon>
        <taxon>Roseinatronobacter</taxon>
    </lineage>
</organism>
<feature type="chain" id="PRO_5017184540" description="Beta-barrel assembly-enhancing protease" evidence="2">
    <location>
        <begin position="27"/>
        <end position="469"/>
    </location>
</feature>
<feature type="compositionally biased region" description="Pro residues" evidence="1">
    <location>
        <begin position="253"/>
        <end position="269"/>
    </location>
</feature>
<keyword evidence="2" id="KW-0732">Signal</keyword>
<name>A0A3B0MHR4_9RHOB</name>
<reference evidence="4" key="1">
    <citation type="submission" date="2018-08" db="EMBL/GenBank/DDBJ databases">
        <authorList>
            <person name="Rodrigo-Torres L."/>
            <person name="Arahal R. D."/>
            <person name="Lucena T."/>
        </authorList>
    </citation>
    <scope>NUCLEOTIDE SEQUENCE [LARGE SCALE GENOMIC DNA]</scope>
    <source>
        <strain evidence="4">CECT 7235</strain>
    </source>
</reference>